<reference evidence="2" key="1">
    <citation type="journal article" date="2018" name="Int. J. Syst. Evol. Microbiol.">
        <title>Neptunicella marina gen. nov., sp. nov., isolated from surface seawater.</title>
        <authorList>
            <person name="Liu X."/>
            <person name="Lai Q."/>
            <person name="Du Y."/>
            <person name="Zhang X."/>
            <person name="Liu Z."/>
            <person name="Sun F."/>
            <person name="Shao Z."/>
        </authorList>
    </citation>
    <scope>NUCLEOTIDE SEQUENCE</scope>
    <source>
        <strain evidence="2">S27-2</strain>
    </source>
</reference>
<evidence type="ECO:0000259" key="1">
    <source>
        <dbReference type="Pfam" id="PF00590"/>
    </source>
</evidence>
<protein>
    <recommendedName>
        <fullName evidence="1">Tetrapyrrole methylase domain-containing protein</fullName>
    </recommendedName>
</protein>
<organism evidence="2 3">
    <name type="scientific">Neptunicella marina</name>
    <dbReference type="NCBI Taxonomy" id="2125989"/>
    <lineage>
        <taxon>Bacteria</taxon>
        <taxon>Pseudomonadati</taxon>
        <taxon>Pseudomonadota</taxon>
        <taxon>Gammaproteobacteria</taxon>
        <taxon>Alteromonadales</taxon>
        <taxon>Alteromonadaceae</taxon>
        <taxon>Neptunicella</taxon>
    </lineage>
</organism>
<dbReference type="AlphaFoldDB" id="A0A8J6LV68"/>
<evidence type="ECO:0000313" key="3">
    <source>
        <dbReference type="Proteomes" id="UP000601768"/>
    </source>
</evidence>
<accession>A0A8J6LV68</accession>
<dbReference type="InterPro" id="IPR014777">
    <property type="entry name" value="4pyrrole_Mease_sub1"/>
</dbReference>
<feature type="domain" description="Tetrapyrrole methylase" evidence="1">
    <location>
        <begin position="5"/>
        <end position="207"/>
    </location>
</feature>
<dbReference type="Pfam" id="PF00590">
    <property type="entry name" value="TP_methylase"/>
    <property type="match status" value="1"/>
</dbReference>
<keyword evidence="3" id="KW-1185">Reference proteome</keyword>
<dbReference type="GO" id="GO:0008168">
    <property type="term" value="F:methyltransferase activity"/>
    <property type="evidence" value="ECO:0007669"/>
    <property type="project" value="InterPro"/>
</dbReference>
<dbReference type="Proteomes" id="UP000601768">
    <property type="component" value="Unassembled WGS sequence"/>
</dbReference>
<reference evidence="2" key="2">
    <citation type="submission" date="2020-08" db="EMBL/GenBank/DDBJ databases">
        <authorList>
            <person name="Lai Q."/>
        </authorList>
    </citation>
    <scope>NUCLEOTIDE SEQUENCE</scope>
    <source>
        <strain evidence="2">S27-2</strain>
    </source>
</reference>
<proteinExistence type="predicted"/>
<dbReference type="CDD" id="cd19916">
    <property type="entry name" value="OphMA_like"/>
    <property type="match status" value="1"/>
</dbReference>
<dbReference type="InterPro" id="IPR035996">
    <property type="entry name" value="4pyrrol_Methylase_sf"/>
</dbReference>
<comment type="caution">
    <text evidence="2">The sequence shown here is derived from an EMBL/GenBank/DDBJ whole genome shotgun (WGS) entry which is preliminary data.</text>
</comment>
<gene>
    <name evidence="2" type="ORF">H8B19_00695</name>
</gene>
<dbReference type="EMBL" id="JACNEP010000001">
    <property type="protein sequence ID" value="MBC3764379.1"/>
    <property type="molecule type" value="Genomic_DNA"/>
</dbReference>
<dbReference type="SUPFAM" id="SSF53790">
    <property type="entry name" value="Tetrapyrrole methylase"/>
    <property type="match status" value="1"/>
</dbReference>
<dbReference type="RefSeq" id="WP_186504856.1">
    <property type="nucleotide sequence ID" value="NZ_JACNEP010000001.1"/>
</dbReference>
<dbReference type="InterPro" id="IPR000878">
    <property type="entry name" value="4pyrrol_Mease"/>
</dbReference>
<sequence>MSGSLVCVGLGMKLGAHISPICRSHIEQADVVFCAAADSLFEMWVNEMNPDVRSLQPYYAEGKSRYQTYKEMVKAILAEVKSGKKVVAAFYGHPGVFARVAHDAIEQAHAQQLPAYMEPGISAESCLYADLGIDPGKYGCQHFETSQFMFYQRNVDTAGYLILWQVAVAGDRKLTRYATGQQYREVLINLLLQHYPADHLITLYEAAVLPIDTVRKEVIKLKDLLTAELTQATTLVLPPAVELVKNQQVMDLLTSLDAAQ</sequence>
<name>A0A8J6LV68_9ALTE</name>
<dbReference type="Gene3D" id="3.40.1010.10">
    <property type="entry name" value="Cobalt-precorrin-4 Transmethylase, Domain 1"/>
    <property type="match status" value="1"/>
</dbReference>
<evidence type="ECO:0000313" key="2">
    <source>
        <dbReference type="EMBL" id="MBC3764379.1"/>
    </source>
</evidence>